<evidence type="ECO:0000256" key="3">
    <source>
        <dbReference type="ARBA" id="ARBA00023082"/>
    </source>
</evidence>
<dbReference type="NCBIfam" id="TIGR02937">
    <property type="entry name" value="sigma70-ECF"/>
    <property type="match status" value="1"/>
</dbReference>
<dbReference type="PANTHER" id="PTHR43133:SF8">
    <property type="entry name" value="RNA POLYMERASE SIGMA FACTOR HI_1459-RELATED"/>
    <property type="match status" value="1"/>
</dbReference>
<dbReference type="InterPro" id="IPR036388">
    <property type="entry name" value="WH-like_DNA-bd_sf"/>
</dbReference>
<dbReference type="Pfam" id="PF04542">
    <property type="entry name" value="Sigma70_r2"/>
    <property type="match status" value="1"/>
</dbReference>
<dbReference type="InterPro" id="IPR013249">
    <property type="entry name" value="RNA_pol_sigma70_r4_t2"/>
</dbReference>
<protein>
    <submittedName>
        <fullName evidence="8">RNA polymerase sigma-70 factor (ECF subfamily)</fullName>
    </submittedName>
</protein>
<dbReference type="InterPro" id="IPR013325">
    <property type="entry name" value="RNA_pol_sigma_r2"/>
</dbReference>
<proteinExistence type="inferred from homology"/>
<dbReference type="InterPro" id="IPR014284">
    <property type="entry name" value="RNA_pol_sigma-70_dom"/>
</dbReference>
<dbReference type="InterPro" id="IPR039425">
    <property type="entry name" value="RNA_pol_sigma-70-like"/>
</dbReference>
<dbReference type="AlphaFoldDB" id="A0A852RIA5"/>
<evidence type="ECO:0000313" key="8">
    <source>
        <dbReference type="EMBL" id="NYD30865.1"/>
    </source>
</evidence>
<organism evidence="8 9">
    <name type="scientific">Nocardioides kongjuensis</name>
    <dbReference type="NCBI Taxonomy" id="349522"/>
    <lineage>
        <taxon>Bacteria</taxon>
        <taxon>Bacillati</taxon>
        <taxon>Actinomycetota</taxon>
        <taxon>Actinomycetes</taxon>
        <taxon>Propionibacteriales</taxon>
        <taxon>Nocardioidaceae</taxon>
        <taxon>Nocardioides</taxon>
    </lineage>
</organism>
<evidence type="ECO:0000256" key="2">
    <source>
        <dbReference type="ARBA" id="ARBA00023015"/>
    </source>
</evidence>
<dbReference type="Proteomes" id="UP000582231">
    <property type="component" value="Unassembled WGS sequence"/>
</dbReference>
<dbReference type="GO" id="GO:0006352">
    <property type="term" value="P:DNA-templated transcription initiation"/>
    <property type="evidence" value="ECO:0007669"/>
    <property type="project" value="InterPro"/>
</dbReference>
<keyword evidence="9" id="KW-1185">Reference proteome</keyword>
<dbReference type="SUPFAM" id="SSF88946">
    <property type="entry name" value="Sigma2 domain of RNA polymerase sigma factors"/>
    <property type="match status" value="1"/>
</dbReference>
<sequence>MSHPRAPDPRLRFAELYRALYGDLVRFVQRRIDPVHAEDVVAEVFLVVWRRIADLPDDDDAARAWVHGVARGHLLNQRRGDRRREALAVRLADVAIDAPGDDSTADSAARRVDLARAWERLSAAHQEAIALTALDGLRAPQAAVVLGISPVAYRLRLSRARRVLRLHLDHLPRPVPPVAAVERSSS</sequence>
<dbReference type="RefSeq" id="WP_179727058.1">
    <property type="nucleotide sequence ID" value="NZ_BAABEF010000001.1"/>
</dbReference>
<dbReference type="Pfam" id="PF08281">
    <property type="entry name" value="Sigma70_r4_2"/>
    <property type="match status" value="1"/>
</dbReference>
<keyword evidence="4" id="KW-0238">DNA-binding</keyword>
<evidence type="ECO:0000259" key="7">
    <source>
        <dbReference type="Pfam" id="PF08281"/>
    </source>
</evidence>
<evidence type="ECO:0000256" key="1">
    <source>
        <dbReference type="ARBA" id="ARBA00010641"/>
    </source>
</evidence>
<dbReference type="EMBL" id="JACCBF010000001">
    <property type="protein sequence ID" value="NYD30865.1"/>
    <property type="molecule type" value="Genomic_DNA"/>
</dbReference>
<dbReference type="SUPFAM" id="SSF88659">
    <property type="entry name" value="Sigma3 and sigma4 domains of RNA polymerase sigma factors"/>
    <property type="match status" value="1"/>
</dbReference>
<keyword evidence="5" id="KW-0804">Transcription</keyword>
<evidence type="ECO:0000313" key="9">
    <source>
        <dbReference type="Proteomes" id="UP000582231"/>
    </source>
</evidence>
<dbReference type="InterPro" id="IPR007627">
    <property type="entry name" value="RNA_pol_sigma70_r2"/>
</dbReference>
<dbReference type="GO" id="GO:0016987">
    <property type="term" value="F:sigma factor activity"/>
    <property type="evidence" value="ECO:0007669"/>
    <property type="project" value="UniProtKB-KW"/>
</dbReference>
<reference evidence="8 9" key="1">
    <citation type="submission" date="2020-07" db="EMBL/GenBank/DDBJ databases">
        <title>Sequencing the genomes of 1000 actinobacteria strains.</title>
        <authorList>
            <person name="Klenk H.-P."/>
        </authorList>
    </citation>
    <scope>NUCLEOTIDE SEQUENCE [LARGE SCALE GENOMIC DNA]</scope>
    <source>
        <strain evidence="8 9">DSM 19082</strain>
    </source>
</reference>
<evidence type="ECO:0000256" key="5">
    <source>
        <dbReference type="ARBA" id="ARBA00023163"/>
    </source>
</evidence>
<feature type="domain" description="RNA polymerase sigma factor 70 region 4 type 2" evidence="7">
    <location>
        <begin position="113"/>
        <end position="162"/>
    </location>
</feature>
<keyword evidence="2" id="KW-0805">Transcription regulation</keyword>
<dbReference type="Gene3D" id="1.10.1740.10">
    <property type="match status" value="1"/>
</dbReference>
<dbReference type="Gene3D" id="1.10.10.10">
    <property type="entry name" value="Winged helix-like DNA-binding domain superfamily/Winged helix DNA-binding domain"/>
    <property type="match status" value="1"/>
</dbReference>
<dbReference type="InterPro" id="IPR013324">
    <property type="entry name" value="RNA_pol_sigma_r3/r4-like"/>
</dbReference>
<comment type="similarity">
    <text evidence="1">Belongs to the sigma-70 factor family. ECF subfamily.</text>
</comment>
<accession>A0A852RIA5</accession>
<dbReference type="PANTHER" id="PTHR43133">
    <property type="entry name" value="RNA POLYMERASE ECF-TYPE SIGMA FACTO"/>
    <property type="match status" value="1"/>
</dbReference>
<gene>
    <name evidence="8" type="ORF">BJ958_002411</name>
</gene>
<keyword evidence="3" id="KW-0731">Sigma factor</keyword>
<evidence type="ECO:0000259" key="6">
    <source>
        <dbReference type="Pfam" id="PF04542"/>
    </source>
</evidence>
<feature type="domain" description="RNA polymerase sigma-70 region 2" evidence="6">
    <location>
        <begin position="16"/>
        <end position="83"/>
    </location>
</feature>
<comment type="caution">
    <text evidence="8">The sequence shown here is derived from an EMBL/GenBank/DDBJ whole genome shotgun (WGS) entry which is preliminary data.</text>
</comment>
<dbReference type="GO" id="GO:0003677">
    <property type="term" value="F:DNA binding"/>
    <property type="evidence" value="ECO:0007669"/>
    <property type="project" value="UniProtKB-KW"/>
</dbReference>
<evidence type="ECO:0000256" key="4">
    <source>
        <dbReference type="ARBA" id="ARBA00023125"/>
    </source>
</evidence>
<name>A0A852RIA5_9ACTN</name>